<keyword evidence="7 12" id="KW-0472">Membrane</keyword>
<dbReference type="InterPro" id="IPR011547">
    <property type="entry name" value="SLC26A/SulP_dom"/>
</dbReference>
<accession>A0A4Y7M0H6</accession>
<dbReference type="PROSITE" id="PS50082">
    <property type="entry name" value="WD_REPEATS_2"/>
    <property type="match status" value="2"/>
</dbReference>
<dbReference type="SMART" id="SM00320">
    <property type="entry name" value="WD40"/>
    <property type="match status" value="6"/>
</dbReference>
<evidence type="ECO:0000256" key="9">
    <source>
        <dbReference type="PROSITE-ProRule" id="PRU00221"/>
    </source>
</evidence>
<evidence type="ECO:0000256" key="7">
    <source>
        <dbReference type="ARBA" id="ARBA00023136"/>
    </source>
</evidence>
<dbReference type="PANTHER" id="PTHR44019:SF20">
    <property type="entry name" value="WD REPEAT-CONTAINING PROTEIN 55"/>
    <property type="match status" value="1"/>
</dbReference>
<dbReference type="PANTHER" id="PTHR44019">
    <property type="entry name" value="WD REPEAT-CONTAINING PROTEIN 55"/>
    <property type="match status" value="1"/>
</dbReference>
<feature type="coiled-coil region" evidence="10">
    <location>
        <begin position="203"/>
        <end position="230"/>
    </location>
</feature>
<feature type="repeat" description="WD" evidence="9">
    <location>
        <begin position="336"/>
        <end position="377"/>
    </location>
</feature>
<dbReference type="InterPro" id="IPR036322">
    <property type="entry name" value="WD40_repeat_dom_sf"/>
</dbReference>
<comment type="subcellular location">
    <subcellularLocation>
        <location evidence="1">Membrane</location>
        <topology evidence="1">Multi-pass membrane protein</topology>
    </subcellularLocation>
</comment>
<dbReference type="AlphaFoldDB" id="A0A4Y7M0H6"/>
<dbReference type="InterPro" id="IPR019775">
    <property type="entry name" value="WD40_repeat_CS"/>
</dbReference>
<evidence type="ECO:0000256" key="5">
    <source>
        <dbReference type="ARBA" id="ARBA00022737"/>
    </source>
</evidence>
<sequence length="663" mass="73399">MIAIGTSNLLGAFVSSFPVSGSFSRTAVNNASGVRTAFGGIYTGALVLLAITVLTPYFFFIPKSCLAAVIITAVIFMVEVHLVKLVWKSRKLDLIPLFVTFAFCLFLSLEIGIIVGTAVNLAMLLYATARPRIKILTFQNVLETGDRITYLYITPDRSVVFTAIDYFMSTVRKASALYPGVPVVIDLSYVSIADFSTAYNSANEEVNEDSEDLDENLSDEEDMLANDETNELANSDSASSEEEQENEEEIQNQGESIEQLAAGREEKEDDDIIVAICNAAKLQEKTKPPNLRASLNCMVTDISFHPNEETIAIANIEGEITCYKYGLEENELLHTLNHHKKSCRTLTFNHDGALLFSASKDKSVVITDTETMKVTQSFSEAHSSPIYSLLCMDANIWASGDDDGAVKVWDKRRSVQKPVAEYKEMDEFVSSMITDSGSRLLVCTSGEGTLTAFNTRTKKMQGQSEVYPSEMNCAGLIRQETKLIAGLGNGNMYIFDWKAFGYHSDAFGDHPTAVNCMIPIMDNIVITGCDDGKIRAISLFPHRFLGVVGHHKFPIERLDISTCGHYIASTSHDGWVRFWNISYFENPDLKLMESTTKKSVRNKKRSLRKEKLRFQLPSSTRRNRGEFFAGLAEPVPEPEAGPADEAETESESEPDTEGSSDSD</sequence>
<feature type="transmembrane region" description="Helical" evidence="12">
    <location>
        <begin position="66"/>
        <end position="87"/>
    </location>
</feature>
<name>A0A4Y7M0H6_9CRUS</name>
<feature type="domain" description="SLC26A/SulP transporter" evidence="13">
    <location>
        <begin position="1"/>
        <end position="99"/>
    </location>
</feature>
<dbReference type="Pfam" id="PF00916">
    <property type="entry name" value="Sulfate_transp"/>
    <property type="match status" value="1"/>
</dbReference>
<feature type="compositionally biased region" description="Acidic residues" evidence="11">
    <location>
        <begin position="642"/>
        <end position="663"/>
    </location>
</feature>
<dbReference type="InterPro" id="IPR050505">
    <property type="entry name" value="WDR55/POC1"/>
</dbReference>
<feature type="compositionally biased region" description="Low complexity" evidence="11">
    <location>
        <begin position="632"/>
        <end position="641"/>
    </location>
</feature>
<evidence type="ECO:0000256" key="11">
    <source>
        <dbReference type="SAM" id="MobiDB-lite"/>
    </source>
</evidence>
<gene>
    <name evidence="14" type="primary">EOG090X07S3</name>
</gene>
<evidence type="ECO:0000256" key="4">
    <source>
        <dbReference type="ARBA" id="ARBA00022692"/>
    </source>
</evidence>
<evidence type="ECO:0000256" key="12">
    <source>
        <dbReference type="SAM" id="Phobius"/>
    </source>
</evidence>
<dbReference type="Pfam" id="PF24796">
    <property type="entry name" value="WDR55"/>
    <property type="match status" value="1"/>
</dbReference>
<evidence type="ECO:0000256" key="8">
    <source>
        <dbReference type="ARBA" id="ARBA00023478"/>
    </source>
</evidence>
<evidence type="ECO:0000259" key="13">
    <source>
        <dbReference type="Pfam" id="PF00916"/>
    </source>
</evidence>
<evidence type="ECO:0000313" key="14">
    <source>
        <dbReference type="EMBL" id="SVE75180.1"/>
    </source>
</evidence>
<protein>
    <recommendedName>
        <fullName evidence="8">WD repeat-containing protein 55 homolog</fullName>
    </recommendedName>
</protein>
<evidence type="ECO:0000256" key="6">
    <source>
        <dbReference type="ARBA" id="ARBA00022989"/>
    </source>
</evidence>
<evidence type="ECO:0000256" key="10">
    <source>
        <dbReference type="SAM" id="Coils"/>
    </source>
</evidence>
<dbReference type="InterPro" id="IPR015943">
    <property type="entry name" value="WD40/YVTN_repeat-like_dom_sf"/>
</dbReference>
<feature type="transmembrane region" description="Helical" evidence="12">
    <location>
        <begin position="37"/>
        <end position="59"/>
    </location>
</feature>
<feature type="compositionally biased region" description="Acidic residues" evidence="11">
    <location>
        <begin position="239"/>
        <end position="250"/>
    </location>
</feature>
<keyword evidence="6 12" id="KW-1133">Transmembrane helix</keyword>
<feature type="repeat" description="WD" evidence="9">
    <location>
        <begin position="548"/>
        <end position="582"/>
    </location>
</feature>
<dbReference type="EMBL" id="LR005561">
    <property type="protein sequence ID" value="SVE75180.1"/>
    <property type="molecule type" value="mRNA"/>
</dbReference>
<reference evidence="14" key="1">
    <citation type="submission" date="2018-08" db="EMBL/GenBank/DDBJ databases">
        <authorList>
            <person name="Cornetti L."/>
        </authorList>
    </citation>
    <scope>NUCLEOTIDE SEQUENCE</scope>
    <source>
        <strain evidence="14">ZA-DOLI</strain>
    </source>
</reference>
<organism evidence="14">
    <name type="scientific">Daphnia dolichocephala</name>
    <dbReference type="NCBI Taxonomy" id="2282166"/>
    <lineage>
        <taxon>Eukaryota</taxon>
        <taxon>Metazoa</taxon>
        <taxon>Ecdysozoa</taxon>
        <taxon>Arthropoda</taxon>
        <taxon>Crustacea</taxon>
        <taxon>Branchiopoda</taxon>
        <taxon>Diplostraca</taxon>
        <taxon>Cladocera</taxon>
        <taxon>Anomopoda</taxon>
        <taxon>Daphniidae</taxon>
        <taxon>Daphnia</taxon>
    </lineage>
</organism>
<evidence type="ECO:0000256" key="2">
    <source>
        <dbReference type="ARBA" id="ARBA00007625"/>
    </source>
</evidence>
<dbReference type="SUPFAM" id="SSF50978">
    <property type="entry name" value="WD40 repeat-like"/>
    <property type="match status" value="1"/>
</dbReference>
<proteinExistence type="evidence at transcript level"/>
<keyword evidence="4 12" id="KW-0812">Transmembrane</keyword>
<keyword evidence="5" id="KW-0677">Repeat</keyword>
<evidence type="ECO:0000256" key="3">
    <source>
        <dbReference type="ARBA" id="ARBA00022574"/>
    </source>
</evidence>
<evidence type="ECO:0000256" key="1">
    <source>
        <dbReference type="ARBA" id="ARBA00004141"/>
    </source>
</evidence>
<feature type="region of interest" description="Disordered" evidence="11">
    <location>
        <begin position="230"/>
        <end position="254"/>
    </location>
</feature>
<keyword evidence="3 9" id="KW-0853">WD repeat</keyword>
<feature type="region of interest" description="Disordered" evidence="11">
    <location>
        <begin position="611"/>
        <end position="663"/>
    </location>
</feature>
<comment type="similarity">
    <text evidence="2">Belongs to the WD repeat WDR55 family.</text>
</comment>
<dbReference type="Gene3D" id="2.130.10.10">
    <property type="entry name" value="YVTN repeat-like/Quinoprotein amine dehydrogenase"/>
    <property type="match status" value="2"/>
</dbReference>
<dbReference type="GO" id="GO:0016020">
    <property type="term" value="C:membrane"/>
    <property type="evidence" value="ECO:0007669"/>
    <property type="project" value="UniProtKB-SubCell"/>
</dbReference>
<dbReference type="PROSITE" id="PS00678">
    <property type="entry name" value="WD_REPEATS_1"/>
    <property type="match status" value="1"/>
</dbReference>
<dbReference type="InterPro" id="IPR001680">
    <property type="entry name" value="WD40_rpt"/>
</dbReference>
<feature type="transmembrane region" description="Helical" evidence="12">
    <location>
        <begin position="99"/>
        <end position="126"/>
    </location>
</feature>
<keyword evidence="10" id="KW-0175">Coiled coil</keyword>